<gene>
    <name evidence="1" type="ORF">ATK78_3585</name>
</gene>
<sequence>MSNVAGRQTSFSIGSSVGIKEYNPITITAIKVKRGDLFFTIEL</sequence>
<organism evidence="1 2">
    <name type="scientific">Pedobacter metabolipauper</name>
    <dbReference type="NCBI Taxonomy" id="425513"/>
    <lineage>
        <taxon>Bacteria</taxon>
        <taxon>Pseudomonadati</taxon>
        <taxon>Bacteroidota</taxon>
        <taxon>Sphingobacteriia</taxon>
        <taxon>Sphingobacteriales</taxon>
        <taxon>Sphingobacteriaceae</taxon>
        <taxon>Pedobacter</taxon>
    </lineage>
</organism>
<comment type="caution">
    <text evidence="1">The sequence shown here is derived from an EMBL/GenBank/DDBJ whole genome shotgun (WGS) entry which is preliminary data.</text>
</comment>
<dbReference type="AlphaFoldDB" id="A0A4V6PVZ7"/>
<proteinExistence type="predicted"/>
<evidence type="ECO:0000313" key="1">
    <source>
        <dbReference type="EMBL" id="TDQ07459.1"/>
    </source>
</evidence>
<accession>A0A4V6PVZ7</accession>
<reference evidence="1 2" key="1">
    <citation type="submission" date="2019-03" db="EMBL/GenBank/DDBJ databases">
        <title>Genomic Encyclopedia of Archaeal and Bacterial Type Strains, Phase II (KMG-II): from individual species to whole genera.</title>
        <authorList>
            <person name="Goeker M."/>
        </authorList>
    </citation>
    <scope>NUCLEOTIDE SEQUENCE [LARGE SCALE GENOMIC DNA]</scope>
    <source>
        <strain evidence="1 2">DSM 19035</strain>
    </source>
</reference>
<evidence type="ECO:0000313" key="2">
    <source>
        <dbReference type="Proteomes" id="UP000295620"/>
    </source>
</evidence>
<keyword evidence="2" id="KW-1185">Reference proteome</keyword>
<dbReference type="Proteomes" id="UP000295620">
    <property type="component" value="Unassembled WGS sequence"/>
</dbReference>
<protein>
    <submittedName>
        <fullName evidence="1">Uncharacterized protein</fullName>
    </submittedName>
</protein>
<dbReference type="EMBL" id="SNYC01000006">
    <property type="protein sequence ID" value="TDQ07459.1"/>
    <property type="molecule type" value="Genomic_DNA"/>
</dbReference>
<name>A0A4V6PVZ7_9SPHI</name>